<evidence type="ECO:0000313" key="2">
    <source>
        <dbReference type="Proteomes" id="UP000198211"/>
    </source>
</evidence>
<protein>
    <submittedName>
        <fullName evidence="1">Uncharacterized protein</fullName>
    </submittedName>
</protein>
<reference evidence="2" key="1">
    <citation type="submission" date="2017-03" db="EMBL/GenBank/DDBJ databases">
        <title>Phytopthora megakarya and P. palmivora, two closely related causual agents of cacao black pod achieved similar genome size and gene model numbers by different mechanisms.</title>
        <authorList>
            <person name="Ali S."/>
            <person name="Shao J."/>
            <person name="Larry D.J."/>
            <person name="Kronmiller B."/>
            <person name="Shen D."/>
            <person name="Strem M.D."/>
            <person name="Melnick R.L."/>
            <person name="Guiltinan M.J."/>
            <person name="Tyler B.M."/>
            <person name="Meinhardt L.W."/>
            <person name="Bailey B.A."/>
        </authorList>
    </citation>
    <scope>NUCLEOTIDE SEQUENCE [LARGE SCALE GENOMIC DNA]</scope>
    <source>
        <strain evidence="2">zdho120</strain>
    </source>
</reference>
<name>A0A225VE37_9STRA</name>
<evidence type="ECO:0000313" key="1">
    <source>
        <dbReference type="EMBL" id="OWZ03148.1"/>
    </source>
</evidence>
<dbReference type="AlphaFoldDB" id="A0A225VE37"/>
<dbReference type="OrthoDB" id="129164at2759"/>
<keyword evidence="2" id="KW-1185">Reference proteome</keyword>
<sequence>MKRRKRANVVMLSSEEKYCYAKAVFELVMEYLASLSSPAFYVVLQSWKLIVRRGLDEVGAYTSDATTVPDDNSDSDISNSLHDDISSDTASDMYPADLIDSINMIRELEQSNHIQGGTTVNACKSDHERNYLDEKMPFGIGFDCAKVYFTWQCARRSGNSDTNLGTRKWFDPKLE</sequence>
<gene>
    <name evidence="1" type="ORF">PHMEG_00025173</name>
</gene>
<proteinExistence type="predicted"/>
<dbReference type="Proteomes" id="UP000198211">
    <property type="component" value="Unassembled WGS sequence"/>
</dbReference>
<accession>A0A225VE37</accession>
<organism evidence="1 2">
    <name type="scientific">Phytophthora megakarya</name>
    <dbReference type="NCBI Taxonomy" id="4795"/>
    <lineage>
        <taxon>Eukaryota</taxon>
        <taxon>Sar</taxon>
        <taxon>Stramenopiles</taxon>
        <taxon>Oomycota</taxon>
        <taxon>Peronosporomycetes</taxon>
        <taxon>Peronosporales</taxon>
        <taxon>Peronosporaceae</taxon>
        <taxon>Phytophthora</taxon>
    </lineage>
</organism>
<comment type="caution">
    <text evidence="1">The sequence shown here is derived from an EMBL/GenBank/DDBJ whole genome shotgun (WGS) entry which is preliminary data.</text>
</comment>
<dbReference type="EMBL" id="NBNE01005697">
    <property type="protein sequence ID" value="OWZ03148.1"/>
    <property type="molecule type" value="Genomic_DNA"/>
</dbReference>